<proteinExistence type="predicted"/>
<keyword evidence="1" id="KW-0812">Transmembrane</keyword>
<protein>
    <recommendedName>
        <fullName evidence="4">PH domain-containing protein</fullName>
    </recommendedName>
</protein>
<evidence type="ECO:0008006" key="4">
    <source>
        <dbReference type="Google" id="ProtNLM"/>
    </source>
</evidence>
<evidence type="ECO:0000256" key="1">
    <source>
        <dbReference type="SAM" id="Phobius"/>
    </source>
</evidence>
<feature type="transmembrane region" description="Helical" evidence="1">
    <location>
        <begin position="91"/>
        <end position="112"/>
    </location>
</feature>
<dbReference type="Proteomes" id="UP000612899">
    <property type="component" value="Unassembled WGS sequence"/>
</dbReference>
<feature type="transmembrane region" description="Helical" evidence="1">
    <location>
        <begin position="58"/>
        <end position="85"/>
    </location>
</feature>
<keyword evidence="3" id="KW-1185">Reference proteome</keyword>
<reference evidence="2" key="1">
    <citation type="submission" date="2021-01" db="EMBL/GenBank/DDBJ databases">
        <title>Whole genome shotgun sequence of Rhizocola hellebori NBRC 109834.</title>
        <authorList>
            <person name="Komaki H."/>
            <person name="Tamura T."/>
        </authorList>
    </citation>
    <scope>NUCLEOTIDE SEQUENCE</scope>
    <source>
        <strain evidence="2">NBRC 109834</strain>
    </source>
</reference>
<comment type="caution">
    <text evidence="2">The sequence shown here is derived from an EMBL/GenBank/DDBJ whole genome shotgun (WGS) entry which is preliminary data.</text>
</comment>
<keyword evidence="1" id="KW-0472">Membrane</keyword>
<gene>
    <name evidence="2" type="ORF">Rhe02_08090</name>
</gene>
<evidence type="ECO:0000313" key="2">
    <source>
        <dbReference type="EMBL" id="GIH02742.1"/>
    </source>
</evidence>
<evidence type="ECO:0000313" key="3">
    <source>
        <dbReference type="Proteomes" id="UP000612899"/>
    </source>
</evidence>
<sequence>MSLWLSDRNGYSREPSHSAASVRRLGLGPPRGALGVQRRLRVWSIMIRMRRWHRPHSVTGFQLFSIVATVIMSLVAVALITAMALERIESSGFLVVLCLAFLASPLVGRSYYSRGVYVGEKGIRMRGIEGKRTVRWAEIAQIKSGRSKVADETDPAIWVILKDGERIEAPLKGSHVLPTLGMMRTEAGFKVTERPSLVLPMNEFHGALNILRECLAKSRQGQLQIE</sequence>
<accession>A0A8J3VDT5</accession>
<keyword evidence="1" id="KW-1133">Transmembrane helix</keyword>
<dbReference type="EMBL" id="BONY01000004">
    <property type="protein sequence ID" value="GIH02742.1"/>
    <property type="molecule type" value="Genomic_DNA"/>
</dbReference>
<name>A0A8J3VDT5_9ACTN</name>
<organism evidence="2 3">
    <name type="scientific">Rhizocola hellebori</name>
    <dbReference type="NCBI Taxonomy" id="1392758"/>
    <lineage>
        <taxon>Bacteria</taxon>
        <taxon>Bacillati</taxon>
        <taxon>Actinomycetota</taxon>
        <taxon>Actinomycetes</taxon>
        <taxon>Micromonosporales</taxon>
        <taxon>Micromonosporaceae</taxon>
        <taxon>Rhizocola</taxon>
    </lineage>
</organism>
<dbReference type="AlphaFoldDB" id="A0A8J3VDT5"/>